<reference evidence="1 2" key="1">
    <citation type="submission" date="2019-05" db="EMBL/GenBank/DDBJ databases">
        <title>Mikania micrantha, genome provides insights into the molecular mechanism of rapid growth.</title>
        <authorList>
            <person name="Liu B."/>
        </authorList>
    </citation>
    <scope>NUCLEOTIDE SEQUENCE [LARGE SCALE GENOMIC DNA]</scope>
    <source>
        <strain evidence="1">NLD-2019</strain>
        <tissue evidence="1">Leaf</tissue>
    </source>
</reference>
<dbReference type="EMBL" id="SZYD01000012">
    <property type="protein sequence ID" value="KAD4583975.1"/>
    <property type="molecule type" value="Genomic_DNA"/>
</dbReference>
<organism evidence="1 2">
    <name type="scientific">Mikania micrantha</name>
    <name type="common">bitter vine</name>
    <dbReference type="NCBI Taxonomy" id="192012"/>
    <lineage>
        <taxon>Eukaryota</taxon>
        <taxon>Viridiplantae</taxon>
        <taxon>Streptophyta</taxon>
        <taxon>Embryophyta</taxon>
        <taxon>Tracheophyta</taxon>
        <taxon>Spermatophyta</taxon>
        <taxon>Magnoliopsida</taxon>
        <taxon>eudicotyledons</taxon>
        <taxon>Gunneridae</taxon>
        <taxon>Pentapetalae</taxon>
        <taxon>asterids</taxon>
        <taxon>campanulids</taxon>
        <taxon>Asterales</taxon>
        <taxon>Asteraceae</taxon>
        <taxon>Asteroideae</taxon>
        <taxon>Heliantheae alliance</taxon>
        <taxon>Eupatorieae</taxon>
        <taxon>Mikania</taxon>
    </lineage>
</organism>
<dbReference type="Proteomes" id="UP000326396">
    <property type="component" value="Linkage Group LG2"/>
</dbReference>
<proteinExistence type="predicted"/>
<dbReference type="AlphaFoldDB" id="A0A5N6NAK9"/>
<evidence type="ECO:0000313" key="1">
    <source>
        <dbReference type="EMBL" id="KAD4583975.1"/>
    </source>
</evidence>
<name>A0A5N6NAK9_9ASTR</name>
<keyword evidence="2" id="KW-1185">Reference proteome</keyword>
<protein>
    <submittedName>
        <fullName evidence="1">Uncharacterized protein</fullName>
    </submittedName>
</protein>
<evidence type="ECO:0000313" key="2">
    <source>
        <dbReference type="Proteomes" id="UP000326396"/>
    </source>
</evidence>
<gene>
    <name evidence="1" type="ORF">E3N88_21576</name>
</gene>
<sequence>MHQINAGKPYRRIRLRKWAKWFDEIREPDKRGFVLISLIRSERMLDRVTSPPRFFTGDSFYLRLGFFSVNRSCVFGFGFDKGVFAVEAIVVCDRINAFVYKARSSLQKWIYGAFLEFDPQYARISLDMHKKLVNKAFRPLRSDPCVAQLLDGKCSLATLLPPWYSNPFAEMIIWV</sequence>
<accession>A0A5N6NAK9</accession>
<comment type="caution">
    <text evidence="1">The sequence shown here is derived from an EMBL/GenBank/DDBJ whole genome shotgun (WGS) entry which is preliminary data.</text>
</comment>